<dbReference type="SUPFAM" id="SSF51735">
    <property type="entry name" value="NAD(P)-binding Rossmann-fold domains"/>
    <property type="match status" value="1"/>
</dbReference>
<organism evidence="2">
    <name type="scientific">Streptomyces sp. NBC_00060</name>
    <dbReference type="NCBI Taxonomy" id="2975636"/>
    <lineage>
        <taxon>Bacteria</taxon>
        <taxon>Bacillati</taxon>
        <taxon>Actinomycetota</taxon>
        <taxon>Actinomycetes</taxon>
        <taxon>Kitasatosporales</taxon>
        <taxon>Streptomycetaceae</taxon>
        <taxon>Streptomyces</taxon>
    </lineage>
</organism>
<dbReference type="PANTHER" id="PTHR43162">
    <property type="match status" value="1"/>
</dbReference>
<proteinExistence type="predicted"/>
<evidence type="ECO:0000313" key="2">
    <source>
        <dbReference type="EMBL" id="WTU39892.1"/>
    </source>
</evidence>
<dbReference type="PANTHER" id="PTHR43162:SF1">
    <property type="entry name" value="PRESTALK A DIFFERENTIATION PROTEIN A"/>
    <property type="match status" value="1"/>
</dbReference>
<accession>A0AAU2GW39</accession>
<reference evidence="2" key="1">
    <citation type="submission" date="2022-10" db="EMBL/GenBank/DDBJ databases">
        <title>The complete genomes of actinobacterial strains from the NBC collection.</title>
        <authorList>
            <person name="Joergensen T.S."/>
            <person name="Alvarez Arevalo M."/>
            <person name="Sterndorff E.B."/>
            <person name="Faurdal D."/>
            <person name="Vuksanovic O."/>
            <person name="Mourched A.-S."/>
            <person name="Charusanti P."/>
            <person name="Shaw S."/>
            <person name="Blin K."/>
            <person name="Weber T."/>
        </authorList>
    </citation>
    <scope>NUCLEOTIDE SEQUENCE</scope>
    <source>
        <strain evidence="2">NBC_00060</strain>
    </source>
</reference>
<name>A0AAU2GW39_9ACTN</name>
<protein>
    <submittedName>
        <fullName evidence="2">NAD(P)H-binding protein</fullName>
    </submittedName>
</protein>
<dbReference type="Gene3D" id="3.40.50.720">
    <property type="entry name" value="NAD(P)-binding Rossmann-like Domain"/>
    <property type="match status" value="1"/>
</dbReference>
<gene>
    <name evidence="2" type="ORF">OHV25_10005</name>
</gene>
<dbReference type="AlphaFoldDB" id="A0AAU2GW39"/>
<dbReference type="EMBL" id="CP108253">
    <property type="protein sequence ID" value="WTU39892.1"/>
    <property type="molecule type" value="Genomic_DNA"/>
</dbReference>
<dbReference type="Gene3D" id="3.90.25.10">
    <property type="entry name" value="UDP-galactose 4-epimerase, domain 1"/>
    <property type="match status" value="1"/>
</dbReference>
<evidence type="ECO:0000259" key="1">
    <source>
        <dbReference type="Pfam" id="PF13460"/>
    </source>
</evidence>
<dbReference type="InterPro" id="IPR036291">
    <property type="entry name" value="NAD(P)-bd_dom_sf"/>
</dbReference>
<feature type="domain" description="NAD(P)-binding" evidence="1">
    <location>
        <begin position="6"/>
        <end position="169"/>
    </location>
</feature>
<sequence length="275" mass="29688">MILVTGATGNVGRNIVDELLKSGDQVRAIARDPAKCALPGEVEVVAADLSRPETLAPALRGVERLYLWPVFGELQGAVDAIARAGVQHVVMLSSEAVTYAAEEPHIACEKAVVESGMSWTFLRPSAFMSNDLLWIPQIAKDGVVHGVYGSSAMAPIHERDIASVAVKSLLAAESGIIHSITGPQSLSPADRVRMIGAALGIPTRFQEVPRERVRAAMVKYLSGYVADQILDRRRQTQGEVAEVLPTVDVVTGRPAYTYAEWITHHEAELRPVPQL</sequence>
<dbReference type="InterPro" id="IPR051604">
    <property type="entry name" value="Ergot_Alk_Oxidoreductase"/>
</dbReference>
<dbReference type="InterPro" id="IPR016040">
    <property type="entry name" value="NAD(P)-bd_dom"/>
</dbReference>
<dbReference type="Pfam" id="PF13460">
    <property type="entry name" value="NAD_binding_10"/>
    <property type="match status" value="1"/>
</dbReference>